<evidence type="ECO:0000256" key="3">
    <source>
        <dbReference type="ARBA" id="ARBA00022679"/>
    </source>
</evidence>
<keyword evidence="1 10" id="KW-0723">Serine/threonine-protein kinase</keyword>
<dbReference type="Gene3D" id="1.10.510.10">
    <property type="entry name" value="Transferase(Phosphotransferase) domain 1"/>
    <property type="match status" value="1"/>
</dbReference>
<evidence type="ECO:0000313" key="10">
    <source>
        <dbReference type="EMBL" id="PFH38467.1"/>
    </source>
</evidence>
<evidence type="ECO:0000256" key="8">
    <source>
        <dbReference type="SAM" id="MobiDB-lite"/>
    </source>
</evidence>
<evidence type="ECO:0000256" key="6">
    <source>
        <dbReference type="ARBA" id="ARBA00022840"/>
    </source>
</evidence>
<dbReference type="PROSITE" id="PS00108">
    <property type="entry name" value="PROTEIN_KINASE_ST"/>
    <property type="match status" value="1"/>
</dbReference>
<accession>A0A2A9MQG7</accession>
<dbReference type="PANTHER" id="PTHR24353:SF37">
    <property type="entry name" value="CAMP-DEPENDENT PROTEIN KINASE CATALYTIC SUBUNIT PRKX"/>
    <property type="match status" value="1"/>
</dbReference>
<evidence type="ECO:0000256" key="5">
    <source>
        <dbReference type="ARBA" id="ARBA00022777"/>
    </source>
</evidence>
<feature type="region of interest" description="Disordered" evidence="8">
    <location>
        <begin position="742"/>
        <end position="762"/>
    </location>
</feature>
<evidence type="ECO:0000313" key="11">
    <source>
        <dbReference type="Proteomes" id="UP000224006"/>
    </source>
</evidence>
<dbReference type="PANTHER" id="PTHR24353">
    <property type="entry name" value="CYCLIC NUCLEOTIDE-DEPENDENT PROTEIN KINASE"/>
    <property type="match status" value="1"/>
</dbReference>
<evidence type="ECO:0000256" key="1">
    <source>
        <dbReference type="ARBA" id="ARBA00022527"/>
    </source>
</evidence>
<keyword evidence="11" id="KW-1185">Reference proteome</keyword>
<keyword evidence="5 10" id="KW-0418">Kinase</keyword>
<gene>
    <name evidence="10" type="ORF">BESB_008090</name>
</gene>
<dbReference type="STRING" id="94643.A0A2A9MQG7"/>
<dbReference type="Proteomes" id="UP000224006">
    <property type="component" value="Chromosome I"/>
</dbReference>
<dbReference type="InterPro" id="IPR045270">
    <property type="entry name" value="STKc_AGC"/>
</dbReference>
<name>A0A2A9MQG7_BESBE</name>
<dbReference type="RefSeq" id="XP_029222476.1">
    <property type="nucleotide sequence ID" value="XM_029359563.1"/>
</dbReference>
<dbReference type="PROSITE" id="PS00107">
    <property type="entry name" value="PROTEIN_KINASE_ATP"/>
    <property type="match status" value="1"/>
</dbReference>
<protein>
    <submittedName>
        <fullName evidence="10">Putative serine/threonine protein kinase AktR</fullName>
    </submittedName>
</protein>
<evidence type="ECO:0000259" key="9">
    <source>
        <dbReference type="PROSITE" id="PS50011"/>
    </source>
</evidence>
<keyword evidence="6 7" id="KW-0067">ATP-binding</keyword>
<dbReference type="OrthoDB" id="333397at2759"/>
<evidence type="ECO:0000256" key="7">
    <source>
        <dbReference type="PROSITE-ProRule" id="PRU10141"/>
    </source>
</evidence>
<dbReference type="InterPro" id="IPR000719">
    <property type="entry name" value="Prot_kinase_dom"/>
</dbReference>
<dbReference type="GO" id="GO:0005524">
    <property type="term" value="F:ATP binding"/>
    <property type="evidence" value="ECO:0007669"/>
    <property type="project" value="UniProtKB-UniRule"/>
</dbReference>
<dbReference type="SMART" id="SM00220">
    <property type="entry name" value="S_TKc"/>
    <property type="match status" value="1"/>
</dbReference>
<feature type="binding site" evidence="7">
    <location>
        <position position="391"/>
    </location>
    <ligand>
        <name>ATP</name>
        <dbReference type="ChEBI" id="CHEBI:30616"/>
    </ligand>
</feature>
<dbReference type="VEuPathDB" id="ToxoDB:BESB_008090"/>
<dbReference type="InterPro" id="IPR008271">
    <property type="entry name" value="Ser/Thr_kinase_AS"/>
</dbReference>
<dbReference type="CDD" id="cd05123">
    <property type="entry name" value="STKc_AGC"/>
    <property type="match status" value="1"/>
</dbReference>
<dbReference type="EMBL" id="NWUJ01000001">
    <property type="protein sequence ID" value="PFH38467.1"/>
    <property type="molecule type" value="Genomic_DNA"/>
</dbReference>
<dbReference type="FunFam" id="1.10.510.10:FF:000048">
    <property type="entry name" value="Protein kinase C"/>
    <property type="match status" value="1"/>
</dbReference>
<feature type="domain" description="Protein kinase" evidence="9">
    <location>
        <begin position="358"/>
        <end position="618"/>
    </location>
</feature>
<dbReference type="Gene3D" id="3.30.200.20">
    <property type="entry name" value="Phosphorylase Kinase, domain 1"/>
    <property type="match status" value="1"/>
</dbReference>
<evidence type="ECO:0000256" key="2">
    <source>
        <dbReference type="ARBA" id="ARBA00022553"/>
    </source>
</evidence>
<dbReference type="GeneID" id="40305871"/>
<keyword evidence="4 7" id="KW-0547">Nucleotide-binding</keyword>
<evidence type="ECO:0000256" key="4">
    <source>
        <dbReference type="ARBA" id="ARBA00022741"/>
    </source>
</evidence>
<keyword evidence="3" id="KW-0808">Transferase</keyword>
<dbReference type="Pfam" id="PF00069">
    <property type="entry name" value="Pkinase"/>
    <property type="match status" value="1"/>
</dbReference>
<dbReference type="SUPFAM" id="SSF56112">
    <property type="entry name" value="Protein kinase-like (PK-like)"/>
    <property type="match status" value="1"/>
</dbReference>
<dbReference type="AlphaFoldDB" id="A0A2A9MQG7"/>
<dbReference type="PROSITE" id="PS50011">
    <property type="entry name" value="PROTEIN_KINASE_DOM"/>
    <property type="match status" value="1"/>
</dbReference>
<dbReference type="GO" id="GO:0005952">
    <property type="term" value="C:cAMP-dependent protein kinase complex"/>
    <property type="evidence" value="ECO:0007669"/>
    <property type="project" value="TreeGrafter"/>
</dbReference>
<reference evidence="10 11" key="1">
    <citation type="submission" date="2017-09" db="EMBL/GenBank/DDBJ databases">
        <title>Genome sequencing of Besnoitia besnoiti strain Bb-Ger1.</title>
        <authorList>
            <person name="Schares G."/>
            <person name="Venepally P."/>
            <person name="Lorenzi H.A."/>
        </authorList>
    </citation>
    <scope>NUCLEOTIDE SEQUENCE [LARGE SCALE GENOMIC DNA]</scope>
    <source>
        <strain evidence="10 11">Bb-Ger1</strain>
    </source>
</reference>
<keyword evidence="2" id="KW-0597">Phosphoprotein</keyword>
<dbReference type="InterPro" id="IPR011009">
    <property type="entry name" value="Kinase-like_dom_sf"/>
</dbReference>
<feature type="region of interest" description="Disordered" evidence="8">
    <location>
        <begin position="1"/>
        <end position="25"/>
    </location>
</feature>
<sequence>MSLPPSALRRHQAKPSAAASPSLMLDSPVKRAVGEGRRRIPRSLRVFHVQGPGVRVRITAEHPDEQTTGWLLARTIELLAEKGLADGVVALRTDPSGPLGRRHWLDVYLQDMHRPLGPLNFEDHFQCVYSEAILPPEAGPSQSLEHAHVERLGSNGEKQDLERDQRVPVKCSAGSLSDTPLNWGPAARAGGSTVPPASARWGDSAARVGARGPSVLHHRTTSSRHLGRDARLSQSCGNAFFSQSCTSAEASNAFYRSDAGSWQDLSSDRGNYAVGSDARGSPSQSSSSHGAPPPSPVALSTLEVPLQRGVDSPRYPRSTSGGHRDSSASHEGSSGQHEGATCTYRHPSRPGGVCVWHFRDEGVIGSGGFSVVYKVRKKDTGRLYAMKVVAKDKVAHERHKIRRALSERDVLKQCDSPFIVKLYWAFQTRRHLFLVNELCPGGDLFRLLRDCRRFPEDVCRFVFAEVLLGLHHLHARNILYRDLKAENVLVDLDGHCRLADFGLSKTLSDGCRRTYSFCGSPEYLSPEMLLGTGHDKTLDYYGLGGLLYEMLTGIPPHYSVNRNSMYSKILQGNLSFPSTLKVSPESMDLVERLLHLEPARRLGAGPAGVDSIFAHPWLRDVDWKQVSERRGTSPLMPYLQRQRLGIGNSHEPLYSRVAAGVSGACFPEFSPSDFLWEAPTTCPFRHFDWENKWLLNEAPERCSLILPTGNTGGHQCYESHDDDRVASSLAAFGRLEAPVAPPFGRAPRAAQMPQETSQRLEKDCGDRTRVIATVHIQCAPDPILKRTRIVLNQTNCASVGAAETASQDLPVSLPCSAAPASLRHHRSNLSTPDQVSIGSSSSTQSYSCVAALTGTSGMKASGGWVTVHPEIRFPCAGSIHAHAVDDLAGKRDEPANGGGIAHHIGHNGVAHAAGTKALPRPSFAKTTAVRNAKSRDAPLQLPKPVAAVAQFSSRQRPPTGQDGTKVFMRGTVSNQLRARALQSVLELP</sequence>
<dbReference type="InterPro" id="IPR017441">
    <property type="entry name" value="Protein_kinase_ATP_BS"/>
</dbReference>
<dbReference type="KEGG" id="bbes:BESB_008090"/>
<feature type="region of interest" description="Disordered" evidence="8">
    <location>
        <begin position="180"/>
        <end position="228"/>
    </location>
</feature>
<organism evidence="10 11">
    <name type="scientific">Besnoitia besnoiti</name>
    <name type="common">Apicomplexan protozoan</name>
    <dbReference type="NCBI Taxonomy" id="94643"/>
    <lineage>
        <taxon>Eukaryota</taxon>
        <taxon>Sar</taxon>
        <taxon>Alveolata</taxon>
        <taxon>Apicomplexa</taxon>
        <taxon>Conoidasida</taxon>
        <taxon>Coccidia</taxon>
        <taxon>Eucoccidiorida</taxon>
        <taxon>Eimeriorina</taxon>
        <taxon>Sarcocystidae</taxon>
        <taxon>Besnoitia</taxon>
    </lineage>
</organism>
<dbReference type="GO" id="GO:0004691">
    <property type="term" value="F:cAMP-dependent protein kinase activity"/>
    <property type="evidence" value="ECO:0007669"/>
    <property type="project" value="TreeGrafter"/>
</dbReference>
<proteinExistence type="predicted"/>
<feature type="compositionally biased region" description="Low complexity" evidence="8">
    <location>
        <begin position="275"/>
        <end position="290"/>
    </location>
</feature>
<comment type="caution">
    <text evidence="10">The sequence shown here is derived from an EMBL/GenBank/DDBJ whole genome shotgun (WGS) entry which is preliminary data.</text>
</comment>
<feature type="region of interest" description="Disordered" evidence="8">
    <location>
        <begin position="268"/>
        <end position="344"/>
    </location>
</feature>